<dbReference type="EMBL" id="CM001883">
    <property type="protein sequence ID" value="EOY08727.1"/>
    <property type="molecule type" value="Genomic_DNA"/>
</dbReference>
<evidence type="ECO:0000313" key="2">
    <source>
        <dbReference type="EMBL" id="EOY08727.1"/>
    </source>
</evidence>
<keyword evidence="3" id="KW-1185">Reference proteome</keyword>
<sequence length="81" mass="9207">MFEEKMKEAMARGYRPSKVLGVRDFLPSCGKGATLVIREECVRIQQAWFKDKMGKCQVVEEDSKEDSSMCSDQGDDIPKDI</sequence>
<dbReference type="InParanoid" id="A0A061EWF8"/>
<name>A0A061EWF8_THECC</name>
<feature type="region of interest" description="Disordered" evidence="1">
    <location>
        <begin position="61"/>
        <end position="81"/>
    </location>
</feature>
<gene>
    <name evidence="2" type="ORF">TCM_023820</name>
</gene>
<evidence type="ECO:0000256" key="1">
    <source>
        <dbReference type="SAM" id="MobiDB-lite"/>
    </source>
</evidence>
<dbReference type="Proteomes" id="UP000026915">
    <property type="component" value="Chromosome 5"/>
</dbReference>
<dbReference type="Gramene" id="EOY08727">
    <property type="protein sequence ID" value="EOY08727"/>
    <property type="gene ID" value="TCM_023820"/>
</dbReference>
<organism evidence="2 3">
    <name type="scientific">Theobroma cacao</name>
    <name type="common">Cacao</name>
    <name type="synonym">Cocoa</name>
    <dbReference type="NCBI Taxonomy" id="3641"/>
    <lineage>
        <taxon>Eukaryota</taxon>
        <taxon>Viridiplantae</taxon>
        <taxon>Streptophyta</taxon>
        <taxon>Embryophyta</taxon>
        <taxon>Tracheophyta</taxon>
        <taxon>Spermatophyta</taxon>
        <taxon>Magnoliopsida</taxon>
        <taxon>eudicotyledons</taxon>
        <taxon>Gunneridae</taxon>
        <taxon>Pentapetalae</taxon>
        <taxon>rosids</taxon>
        <taxon>malvids</taxon>
        <taxon>Malvales</taxon>
        <taxon>Malvaceae</taxon>
        <taxon>Byttnerioideae</taxon>
        <taxon>Theobroma</taxon>
    </lineage>
</organism>
<evidence type="ECO:0000313" key="3">
    <source>
        <dbReference type="Proteomes" id="UP000026915"/>
    </source>
</evidence>
<protein>
    <submittedName>
        <fullName evidence="2">Uncharacterized protein</fullName>
    </submittedName>
</protein>
<dbReference type="HOGENOM" id="CLU_172161_0_0_1"/>
<reference evidence="2 3" key="1">
    <citation type="journal article" date="2013" name="Genome Biol.">
        <title>The genome sequence of the most widely cultivated cacao type and its use to identify candidate genes regulating pod color.</title>
        <authorList>
            <person name="Motamayor J.C."/>
            <person name="Mockaitis K."/>
            <person name="Schmutz J."/>
            <person name="Haiminen N."/>
            <person name="Iii D.L."/>
            <person name="Cornejo O."/>
            <person name="Findley S.D."/>
            <person name="Zheng P."/>
            <person name="Utro F."/>
            <person name="Royaert S."/>
            <person name="Saski C."/>
            <person name="Jenkins J."/>
            <person name="Podicheti R."/>
            <person name="Zhao M."/>
            <person name="Scheffler B.E."/>
            <person name="Stack J.C."/>
            <person name="Feltus F.A."/>
            <person name="Mustiga G.M."/>
            <person name="Amores F."/>
            <person name="Phillips W."/>
            <person name="Marelli J.P."/>
            <person name="May G.D."/>
            <person name="Shapiro H."/>
            <person name="Ma J."/>
            <person name="Bustamante C.D."/>
            <person name="Schnell R.J."/>
            <person name="Main D."/>
            <person name="Gilbert D."/>
            <person name="Parida L."/>
            <person name="Kuhn D.N."/>
        </authorList>
    </citation>
    <scope>NUCLEOTIDE SEQUENCE [LARGE SCALE GENOMIC DNA]</scope>
    <source>
        <strain evidence="3">cv. Matina 1-6</strain>
    </source>
</reference>
<accession>A0A061EWF8</accession>
<dbReference type="AlphaFoldDB" id="A0A061EWF8"/>
<proteinExistence type="predicted"/>